<name>A0A4Y2E6U1_ARAVE</name>
<dbReference type="EMBL" id="BGPR01000503">
    <property type="protein sequence ID" value="GBM23748.1"/>
    <property type="molecule type" value="Genomic_DNA"/>
</dbReference>
<proteinExistence type="predicted"/>
<dbReference type="AlphaFoldDB" id="A0A4Y2E6U1"/>
<gene>
    <name evidence="2" type="ORF">AVEN_271113_1</name>
</gene>
<evidence type="ECO:0000313" key="2">
    <source>
        <dbReference type="EMBL" id="GBM23748.1"/>
    </source>
</evidence>
<feature type="region of interest" description="Disordered" evidence="1">
    <location>
        <begin position="1"/>
        <end position="23"/>
    </location>
</feature>
<evidence type="ECO:0000256" key="1">
    <source>
        <dbReference type="SAM" id="MobiDB-lite"/>
    </source>
</evidence>
<keyword evidence="3" id="KW-1185">Reference proteome</keyword>
<feature type="compositionally biased region" description="Polar residues" evidence="1">
    <location>
        <begin position="14"/>
        <end position="23"/>
    </location>
</feature>
<accession>A0A4Y2E6U1</accession>
<feature type="compositionally biased region" description="Basic residues" evidence="1">
    <location>
        <begin position="1"/>
        <end position="13"/>
    </location>
</feature>
<protein>
    <submittedName>
        <fullName evidence="2">Uncharacterized protein</fullName>
    </submittedName>
</protein>
<dbReference type="Proteomes" id="UP000499080">
    <property type="component" value="Unassembled WGS sequence"/>
</dbReference>
<sequence>MTRTAPARKHPHRISTTNQPQDFGSYGFNVQQVISVHGRSPMKSLLEQLLRLCGQAIEAPIDSRTKPRLVEMFAL</sequence>
<comment type="caution">
    <text evidence="2">The sequence shown here is derived from an EMBL/GenBank/DDBJ whole genome shotgun (WGS) entry which is preliminary data.</text>
</comment>
<reference evidence="2 3" key="1">
    <citation type="journal article" date="2019" name="Sci. Rep.">
        <title>Orb-weaving spider Araneus ventricosus genome elucidates the spidroin gene catalogue.</title>
        <authorList>
            <person name="Kono N."/>
            <person name="Nakamura H."/>
            <person name="Ohtoshi R."/>
            <person name="Moran D.A.P."/>
            <person name="Shinohara A."/>
            <person name="Yoshida Y."/>
            <person name="Fujiwara M."/>
            <person name="Mori M."/>
            <person name="Tomita M."/>
            <person name="Arakawa K."/>
        </authorList>
    </citation>
    <scope>NUCLEOTIDE SEQUENCE [LARGE SCALE GENOMIC DNA]</scope>
</reference>
<organism evidence="2 3">
    <name type="scientific">Araneus ventricosus</name>
    <name type="common">Orbweaver spider</name>
    <name type="synonym">Epeira ventricosa</name>
    <dbReference type="NCBI Taxonomy" id="182803"/>
    <lineage>
        <taxon>Eukaryota</taxon>
        <taxon>Metazoa</taxon>
        <taxon>Ecdysozoa</taxon>
        <taxon>Arthropoda</taxon>
        <taxon>Chelicerata</taxon>
        <taxon>Arachnida</taxon>
        <taxon>Araneae</taxon>
        <taxon>Araneomorphae</taxon>
        <taxon>Entelegynae</taxon>
        <taxon>Araneoidea</taxon>
        <taxon>Araneidae</taxon>
        <taxon>Araneus</taxon>
    </lineage>
</organism>
<evidence type="ECO:0000313" key="3">
    <source>
        <dbReference type="Proteomes" id="UP000499080"/>
    </source>
</evidence>